<dbReference type="EMBL" id="AE005673">
    <property type="protein sequence ID" value="AAK22540.1"/>
    <property type="molecule type" value="Genomic_DNA"/>
</dbReference>
<reference evidence="2 3" key="1">
    <citation type="journal article" date="2001" name="Proc. Natl. Acad. Sci. U.S.A.">
        <title>Complete genome sequence of Caulobacter crescentus.</title>
        <authorList>
            <person name="Nierman W.C."/>
            <person name="Feldblyum T.V."/>
            <person name="Laub M.T."/>
            <person name="Paulsen I.T."/>
            <person name="Nelson K.E."/>
            <person name="Eisen J.A."/>
            <person name="Heidelberg J.F."/>
            <person name="Alley M.R."/>
            <person name="Ohta N."/>
            <person name="Maddock J.R."/>
            <person name="Potocka I."/>
            <person name="Nelson W.C."/>
            <person name="Newton A."/>
            <person name="Stephens C."/>
            <person name="Phadke N.D."/>
            <person name="Ely B."/>
            <person name="DeBoy R.T."/>
            <person name="Dodson R.J."/>
            <person name="Durkin A.S."/>
            <person name="Gwinn M.L."/>
            <person name="Haft D.H."/>
            <person name="Kolonay J.F."/>
            <person name="Smit J."/>
            <person name="Craven M.B."/>
            <person name="Khouri H."/>
            <person name="Shetty J."/>
            <person name="Berry K."/>
            <person name="Utterback T."/>
            <person name="Tran K."/>
            <person name="Wolf A."/>
            <person name="Vamathevan J."/>
            <person name="Ermolaeva M."/>
            <person name="White O."/>
            <person name="Salzberg S.L."/>
            <person name="Venter J.C."/>
            <person name="Shapiro L."/>
            <person name="Fraser C.M."/>
        </authorList>
    </citation>
    <scope>NUCLEOTIDE SEQUENCE [LARGE SCALE GENOMIC DNA]</scope>
    <source>
        <strain evidence="3">ATCC 19089 / CB15</strain>
    </source>
</reference>
<proteinExistence type="predicted"/>
<protein>
    <submittedName>
        <fullName evidence="2">Uncharacterized protein</fullName>
    </submittedName>
</protein>
<organism evidence="2 3">
    <name type="scientific">Caulobacter vibrioides (strain ATCC 19089 / CIP 103742 / CB 15)</name>
    <name type="common">Caulobacter crescentus</name>
    <dbReference type="NCBI Taxonomy" id="190650"/>
    <lineage>
        <taxon>Bacteria</taxon>
        <taxon>Pseudomonadati</taxon>
        <taxon>Pseudomonadota</taxon>
        <taxon>Alphaproteobacteria</taxon>
        <taxon>Caulobacterales</taxon>
        <taxon>Caulobacteraceae</taxon>
        <taxon>Caulobacter</taxon>
    </lineage>
</organism>
<dbReference type="Proteomes" id="UP000001816">
    <property type="component" value="Chromosome"/>
</dbReference>
<dbReference type="eggNOG" id="COG3794">
    <property type="taxonomic scope" value="Bacteria"/>
</dbReference>
<evidence type="ECO:0000256" key="1">
    <source>
        <dbReference type="SAM" id="MobiDB-lite"/>
    </source>
</evidence>
<keyword evidence="3" id="KW-1185">Reference proteome</keyword>
<dbReference type="PATRIC" id="fig|190650.5.peg.564"/>
<feature type="region of interest" description="Disordered" evidence="1">
    <location>
        <begin position="1"/>
        <end position="24"/>
    </location>
</feature>
<dbReference type="KEGG" id="ccr:CC_0554"/>
<dbReference type="BioCyc" id="CAULO:CC0554-MONOMER"/>
<gene>
    <name evidence="2" type="ordered locus">CC_0554</name>
</gene>
<evidence type="ECO:0000313" key="3">
    <source>
        <dbReference type="Proteomes" id="UP000001816"/>
    </source>
</evidence>
<name>Q9AAP3_CAUVC</name>
<dbReference type="PIR" id="H87317">
    <property type="entry name" value="H87317"/>
</dbReference>
<dbReference type="AlphaFoldDB" id="Q9AAP3"/>
<dbReference type="STRING" id="190650.CC_0554"/>
<dbReference type="HOGENOM" id="CLU_100134_0_0_5"/>
<evidence type="ECO:0000313" key="2">
    <source>
        <dbReference type="EMBL" id="AAK22540.1"/>
    </source>
</evidence>
<dbReference type="EnsemblBacteria" id="AAK22540">
    <property type="protein sequence ID" value="AAK22540"/>
    <property type="gene ID" value="CC_0554"/>
</dbReference>
<accession>Q9AAP3</accession>
<sequence>MAGRPLLDSPPPAATSRSNPLGGFRMNAPTPWPIVDTPNTHGMFMLGTTTLYLCHMPMFCKEDHHYQMTLQVSLDAASMATYLADKAGNPGSAYNLINLDTCQFTLPDLATGAVTTYPAIIYRDYSNDGGGTPSNPIVQSATVTVERVLYYRAFDQNIPRPDNLSYILFGDGQQAHLDHYIAADPDFQHLLTLPEAPNWLSVTQLKAGVLVTFPPPSTPIGCSSPLAPGSYPVQFQGIATATVPLQVGDTFWYSTGNMLNMNDPCASQGAMAMGEPVAVA</sequence>